<feature type="transmembrane region" description="Helical" evidence="2">
    <location>
        <begin position="145"/>
        <end position="164"/>
    </location>
</feature>
<dbReference type="InterPro" id="IPR036259">
    <property type="entry name" value="MFS_trans_sf"/>
</dbReference>
<feature type="transmembrane region" description="Helical" evidence="2">
    <location>
        <begin position="309"/>
        <end position="329"/>
    </location>
</feature>
<feature type="transmembrane region" description="Helical" evidence="2">
    <location>
        <begin position="93"/>
        <end position="112"/>
    </location>
</feature>
<evidence type="ECO:0008006" key="5">
    <source>
        <dbReference type="Google" id="ProtNLM"/>
    </source>
</evidence>
<evidence type="ECO:0000256" key="2">
    <source>
        <dbReference type="SAM" id="Phobius"/>
    </source>
</evidence>
<organism evidence="3 4">
    <name type="scientific">Effrenium voratum</name>
    <dbReference type="NCBI Taxonomy" id="2562239"/>
    <lineage>
        <taxon>Eukaryota</taxon>
        <taxon>Sar</taxon>
        <taxon>Alveolata</taxon>
        <taxon>Dinophyceae</taxon>
        <taxon>Suessiales</taxon>
        <taxon>Symbiodiniaceae</taxon>
        <taxon>Effrenium</taxon>
    </lineage>
</organism>
<keyword evidence="4" id="KW-1185">Reference proteome</keyword>
<keyword evidence="2" id="KW-0812">Transmembrane</keyword>
<feature type="compositionally biased region" description="Basic and acidic residues" evidence="1">
    <location>
        <begin position="798"/>
        <end position="813"/>
    </location>
</feature>
<feature type="transmembrane region" description="Helical" evidence="2">
    <location>
        <begin position="336"/>
        <end position="359"/>
    </location>
</feature>
<dbReference type="Proteomes" id="UP001178507">
    <property type="component" value="Unassembled WGS sequence"/>
</dbReference>
<proteinExistence type="predicted"/>
<feature type="transmembrane region" description="Helical" evidence="2">
    <location>
        <begin position="273"/>
        <end position="297"/>
    </location>
</feature>
<evidence type="ECO:0000313" key="4">
    <source>
        <dbReference type="Proteomes" id="UP001178507"/>
    </source>
</evidence>
<name>A0AA36INW7_9DINO</name>
<feature type="transmembrane region" description="Helical" evidence="2">
    <location>
        <begin position="170"/>
        <end position="193"/>
    </location>
</feature>
<feature type="transmembrane region" description="Helical" evidence="2">
    <location>
        <begin position="214"/>
        <end position="236"/>
    </location>
</feature>
<feature type="transmembrane region" description="Helical" evidence="2">
    <location>
        <begin position="118"/>
        <end position="138"/>
    </location>
</feature>
<protein>
    <recommendedName>
        <fullName evidence="5">Methyltransferase FkbM domain-containing protein</fullName>
    </recommendedName>
</protein>
<feature type="compositionally biased region" description="Polar residues" evidence="1">
    <location>
        <begin position="1606"/>
        <end position="1616"/>
    </location>
</feature>
<dbReference type="EMBL" id="CAUJNA010002013">
    <property type="protein sequence ID" value="CAJ1390162.1"/>
    <property type="molecule type" value="Genomic_DNA"/>
</dbReference>
<accession>A0AA36INW7</accession>
<evidence type="ECO:0000313" key="3">
    <source>
        <dbReference type="EMBL" id="CAJ1390162.1"/>
    </source>
</evidence>
<reference evidence="3" key="1">
    <citation type="submission" date="2023-08" db="EMBL/GenBank/DDBJ databases">
        <authorList>
            <person name="Chen Y."/>
            <person name="Shah S."/>
            <person name="Dougan E. K."/>
            <person name="Thang M."/>
            <person name="Chan C."/>
        </authorList>
    </citation>
    <scope>NUCLEOTIDE SEQUENCE</scope>
</reference>
<feature type="transmembrane region" description="Helical" evidence="2">
    <location>
        <begin position="66"/>
        <end position="86"/>
    </location>
</feature>
<feature type="transmembrane region" description="Helical" evidence="2">
    <location>
        <begin position="37"/>
        <end position="54"/>
    </location>
</feature>
<feature type="transmembrane region" description="Helical" evidence="2">
    <location>
        <begin position="365"/>
        <end position="384"/>
    </location>
</feature>
<feature type="region of interest" description="Disordered" evidence="1">
    <location>
        <begin position="630"/>
        <end position="654"/>
    </location>
</feature>
<comment type="caution">
    <text evidence="3">The sequence shown here is derived from an EMBL/GenBank/DDBJ whole genome shotgun (WGS) entry which is preliminary data.</text>
</comment>
<sequence length="1616" mass="174988">MFPNSAMLALRRPFMPGSEDLGHALAKLAHGPRSKPGILITAMGFLTLTVTSAAESMLPADRSSVMAFFAKPVLGLGTTALLLPLLRRRPHAAGTLSAVGLVMLVLAIFHPPGLAFLAYHWTAIAGALIKVPLLCALLQGNSFWAGWRVCGAFYGLFLGPLPSLGLDQEALPVLVASWAMAMAALHVAAGNWMKACEAEAGAAPDDMQTEALQPLVGSSLAGVALAWLLLSVQLGLVPLLHSLHGTDLPETAQPAGLALLLCGLLLQRRSAKVIALVSCVGAILAALAMRGVCQALAGMHLWQLFSCRLLLQCSLGSLLAAAVQIARLASSSSSSLLGCGLAASAFFGEGLGLALQLLLLPVLGALGTLQALALLPLSFALWALMRLPGRSDDDEDLCDMPEEELQDAFFDRQRGIDWLLPKLQAGQAPGKLQLQASRFMMVSLAYHGFDRRGAHLLLAAVGLARFCGEGYLYPQGHWRRSAPHFLSKQVVTFVTADRGQTRILSEAQNVWYVSALFLELGFTEVHGRIGIDLQAISGGTFGPAAYSARYGLYLESEFSAWLISGSHNIRTATLCQSYSHIAASRPCMNCKTRLAKPPATGLPLQLSVCAKTVQMLLQAVDSWKLAKTKSISEPGEASPSSPSSPRRNPEPPRLPTFVAIAPAIRLILRLPDGSSAVGDVVLPRLSAPSRPAAETDYEALRLEAASATVCLAAAKVKDLVSLRPKPGSPGVVHRNGLELSLFVSASGETSAAKPAEVSEEAAHAAEPAVPSDWTRYSAVGKPRPGGSAQGSHAARPAPTEDRLPHQEKPPEPDRDLEDTSADFVSQRSRMEVELSLPGELLLQAEASTLKHLKTQAALFLADLPQPVEEREGQATPAAGPEDAPVLFGFTASLSRITCMLLGEAARCFMWQEQTGNVGSVAGMDDWHWRQCRLRKLWKQILQDPGSNLAFGRTSDSSLAAVIDVMQPGSLALAFQMPWLLLLMLAPLAHAALRWGDPSCWRGWQNHQLCCYPQVRNVQELRVEEGFDACWTEGRNVSRCCRRSGAFFIVERQAPPAVKAMFRGCEALPWQYFLFKFRMAAGLLYNFDRISSQWFTYFDLEPLKSRGGEARGPCPVGQALYEFMAQYLAESFAPLPEQAFRRLQMAEMALAGSGGLFPAVGVTLEQLEHLRFLHALQNRLAGKRASPRIARHGASRAALAFDFGASGGVDTETLRRSGLQVVAVEGNARALWHLGSLRNVTPVHCAAGAHSAPPYASFEVDHHHGERSSVLADQKQEDSDVVLVPRRSCGSVYVDFAGPKGAEYAKIDLEGSDHDCLGSILRNSSQRLAPLFVSMEVQLANDNIQVMQSRAERVAQDLMGTLQGTYCWAKLCRQHIYNIRQLPGMNLVSRLGWGSSGLFGDLAVDWRVGKSWRPLPVVLAELVQAGLLSTRFGPCVYFDGPNSYKVRELQDLRLDCLTEADGRGICTLARPWFSPLCERQGQPVAEEASLPLSAFLWQARPAVRIQPPKGEHSLKLQVADHISLHLCRLALSLERPLLQNISCWLQQFADEPGKAETEGEAARRFSAPNLKLSLLQCLVDIPSEAYCREWPSQGMVPMPPPKESEAQRPTSGDWSSR</sequence>
<feature type="region of interest" description="Disordered" evidence="1">
    <location>
        <begin position="753"/>
        <end position="819"/>
    </location>
</feature>
<keyword evidence="2" id="KW-1133">Transmembrane helix</keyword>
<feature type="region of interest" description="Disordered" evidence="1">
    <location>
        <begin position="1589"/>
        <end position="1616"/>
    </location>
</feature>
<gene>
    <name evidence="3" type="ORF">EVOR1521_LOCUS15652</name>
</gene>
<dbReference type="SUPFAM" id="SSF103473">
    <property type="entry name" value="MFS general substrate transporter"/>
    <property type="match status" value="1"/>
</dbReference>
<evidence type="ECO:0000256" key="1">
    <source>
        <dbReference type="SAM" id="MobiDB-lite"/>
    </source>
</evidence>
<feature type="compositionally biased region" description="Low complexity" evidence="1">
    <location>
        <begin position="631"/>
        <end position="646"/>
    </location>
</feature>
<keyword evidence="2" id="KW-0472">Membrane</keyword>